<evidence type="ECO:0000256" key="7">
    <source>
        <dbReference type="ARBA" id="ARBA00022927"/>
    </source>
</evidence>
<keyword evidence="3" id="KW-0813">Transport</keyword>
<dbReference type="Pfam" id="PF03544">
    <property type="entry name" value="TonB_C"/>
    <property type="match status" value="1"/>
</dbReference>
<dbReference type="InterPro" id="IPR037682">
    <property type="entry name" value="TonB_C"/>
</dbReference>
<keyword evidence="6 10" id="KW-0812">Transmembrane</keyword>
<comment type="subcellular location">
    <subcellularLocation>
        <location evidence="1">Cell inner membrane</location>
        <topology evidence="1">Single-pass membrane protein</topology>
        <orientation evidence="1">Periplasmic side</orientation>
    </subcellularLocation>
</comment>
<evidence type="ECO:0000259" key="11">
    <source>
        <dbReference type="PROSITE" id="PS52015"/>
    </source>
</evidence>
<reference evidence="12 13" key="1">
    <citation type="submission" date="2024-04" db="EMBL/GenBank/DDBJ databases">
        <title>Human intestinal bacterial collection.</title>
        <authorList>
            <person name="Pauvert C."/>
            <person name="Hitch T.C.A."/>
            <person name="Clavel T."/>
        </authorList>
    </citation>
    <scope>NUCLEOTIDE SEQUENCE [LARGE SCALE GENOMIC DNA]</scope>
    <source>
        <strain evidence="12 13">CLA-AA-H145</strain>
    </source>
</reference>
<keyword evidence="5" id="KW-0997">Cell inner membrane</keyword>
<protein>
    <submittedName>
        <fullName evidence="12">Energy transducer TonB</fullName>
    </submittedName>
</protein>
<evidence type="ECO:0000256" key="4">
    <source>
        <dbReference type="ARBA" id="ARBA00022475"/>
    </source>
</evidence>
<dbReference type="PROSITE" id="PS52015">
    <property type="entry name" value="TONB_CTD"/>
    <property type="match status" value="1"/>
</dbReference>
<proteinExistence type="inferred from homology"/>
<evidence type="ECO:0000256" key="6">
    <source>
        <dbReference type="ARBA" id="ARBA00022692"/>
    </source>
</evidence>
<organism evidence="12 13">
    <name type="scientific">Hallella faecis</name>
    <dbReference type="NCBI Taxonomy" id="2841596"/>
    <lineage>
        <taxon>Bacteria</taxon>
        <taxon>Pseudomonadati</taxon>
        <taxon>Bacteroidota</taxon>
        <taxon>Bacteroidia</taxon>
        <taxon>Bacteroidales</taxon>
        <taxon>Prevotellaceae</taxon>
        <taxon>Hallella</taxon>
    </lineage>
</organism>
<feature type="domain" description="TonB C-terminal" evidence="11">
    <location>
        <begin position="191"/>
        <end position="282"/>
    </location>
</feature>
<feature type="transmembrane region" description="Helical" evidence="10">
    <location>
        <begin position="37"/>
        <end position="56"/>
    </location>
</feature>
<keyword evidence="13" id="KW-1185">Reference proteome</keyword>
<evidence type="ECO:0000256" key="5">
    <source>
        <dbReference type="ARBA" id="ARBA00022519"/>
    </source>
</evidence>
<evidence type="ECO:0000256" key="2">
    <source>
        <dbReference type="ARBA" id="ARBA00006555"/>
    </source>
</evidence>
<dbReference type="SUPFAM" id="SSF74653">
    <property type="entry name" value="TolA/TonB C-terminal domain"/>
    <property type="match status" value="1"/>
</dbReference>
<comment type="caution">
    <text evidence="12">The sequence shown here is derived from an EMBL/GenBank/DDBJ whole genome shotgun (WGS) entry which is preliminary data.</text>
</comment>
<evidence type="ECO:0000256" key="1">
    <source>
        <dbReference type="ARBA" id="ARBA00004383"/>
    </source>
</evidence>
<evidence type="ECO:0000256" key="8">
    <source>
        <dbReference type="ARBA" id="ARBA00022989"/>
    </source>
</evidence>
<name>A0ABV1FPQ1_9BACT</name>
<accession>A0ABV1FPQ1</accession>
<keyword evidence="8 10" id="KW-1133">Transmembrane helix</keyword>
<dbReference type="EMBL" id="JBBNFP010000010">
    <property type="protein sequence ID" value="MEQ2486300.1"/>
    <property type="molecule type" value="Genomic_DNA"/>
</dbReference>
<evidence type="ECO:0000313" key="13">
    <source>
        <dbReference type="Proteomes" id="UP001487296"/>
    </source>
</evidence>
<dbReference type="RefSeq" id="WP_215759373.1">
    <property type="nucleotide sequence ID" value="NZ_JAHKBE010000010.1"/>
</dbReference>
<dbReference type="InterPro" id="IPR006260">
    <property type="entry name" value="TonB/TolA_C"/>
</dbReference>
<evidence type="ECO:0000256" key="3">
    <source>
        <dbReference type="ARBA" id="ARBA00022448"/>
    </source>
</evidence>
<dbReference type="InterPro" id="IPR051045">
    <property type="entry name" value="TonB-dependent_transducer"/>
</dbReference>
<sequence>MANIDLTTNGWTDLVFEGRNKEYGAYKLRRQTPRRNIYAIVIIAIIALVLIGVYVAKTAYDQYQLNHQKNEQVTEISQINQPKKKAEVKRKEIQIPEKKQEVVKEVKSSIKFTAPVIKKDNEVKPEDEMKTQEELMQTTTAIGALDVKGNSETGEVLKVTQRVADEPIAAPKPEVENKVFEVVEQQASFPGGDAALFRYLNDNIKYPAVAQENGIQGRVTVSFVVERDGSITDVKVERGVDPSLDREATRVVKSMPHWIPGKQNGNVVRSRFRLPVTFRLSN</sequence>
<keyword evidence="9 10" id="KW-0472">Membrane</keyword>
<keyword evidence="4" id="KW-1003">Cell membrane</keyword>
<dbReference type="NCBIfam" id="TIGR01352">
    <property type="entry name" value="tonB_Cterm"/>
    <property type="match status" value="1"/>
</dbReference>
<comment type="similarity">
    <text evidence="2">Belongs to the TonB family.</text>
</comment>
<dbReference type="Proteomes" id="UP001487296">
    <property type="component" value="Unassembled WGS sequence"/>
</dbReference>
<gene>
    <name evidence="12" type="ORF">AAAT34_04420</name>
</gene>
<keyword evidence="7" id="KW-0653">Protein transport</keyword>
<dbReference type="Gene3D" id="3.30.1150.10">
    <property type="match status" value="1"/>
</dbReference>
<dbReference type="PANTHER" id="PTHR33446">
    <property type="entry name" value="PROTEIN TONB-RELATED"/>
    <property type="match status" value="1"/>
</dbReference>
<dbReference type="PANTHER" id="PTHR33446:SF2">
    <property type="entry name" value="PROTEIN TONB"/>
    <property type="match status" value="1"/>
</dbReference>
<evidence type="ECO:0000256" key="10">
    <source>
        <dbReference type="SAM" id="Phobius"/>
    </source>
</evidence>
<evidence type="ECO:0000256" key="9">
    <source>
        <dbReference type="ARBA" id="ARBA00023136"/>
    </source>
</evidence>
<evidence type="ECO:0000313" key="12">
    <source>
        <dbReference type="EMBL" id="MEQ2486300.1"/>
    </source>
</evidence>